<dbReference type="Gene3D" id="2.130.10.130">
    <property type="entry name" value="Integrin alpha, N-terminal"/>
    <property type="match status" value="1"/>
</dbReference>
<proteinExistence type="predicted"/>
<dbReference type="Proteomes" id="UP000076643">
    <property type="component" value="Unassembled WGS sequence"/>
</dbReference>
<accession>A0A166WWK7</accession>
<evidence type="ECO:0000313" key="1">
    <source>
        <dbReference type="EMBL" id="KZN38160.1"/>
    </source>
</evidence>
<dbReference type="PANTHER" id="PTHR46580:SF4">
    <property type="entry name" value="ATP_GTP-BINDING PROTEIN"/>
    <property type="match status" value="1"/>
</dbReference>
<evidence type="ECO:0000313" key="2">
    <source>
        <dbReference type="Proteomes" id="UP000076643"/>
    </source>
</evidence>
<protein>
    <submittedName>
        <fullName evidence="1">Uncharacterized protein</fullName>
    </submittedName>
</protein>
<sequence>MFDDSASSLTTFELPEIENYVDKDGKIDGKHVCFVNGTATYSGQVNESGEGVAIAKFTNCVYYSGHEVSGTITVKVSQGDAGKVQMGVYVDDFEISYNESSEKLTGSIRMIAESGTVSVNQNLLIEDQSGSQVLSQLKFEELGYSSSTVAGAIKIGDAGAIYVSTSGLRGDSPQFYDGEIKFSGLENSATIEFSSDQTAYYVDSDLDGQYDLGAYISNMHKFMAGQVVNINPVAIDLMSLPPIVYSPYYYDQMPDTTTPITVETGDYYDMDTPAEELQVSFAWYLNDELVADQITNTLPAGIAVYGDTLEVAMRVSDSANTVLSNRIAIELADAPSYIEVTELPDSISPNQRIEFTVTTIDPDKTHSPKLGTLLSGPSGAVVGEDGKVTWTAPAETLFSSQEYFFNFATGNEQNPEESSVSVTVNTTKPLPIARSGIDVPKREGNIVIGDFDGDRKNEILTTDNQYRVTLLTNENGKQEQKWLYPYSLPTEGTIQQLFAANIDNDAEKEIYVLTTKGLSIIDGLNAPARELISFEDDILSGALKDIDNDGLPELAVILNHNSFYYSHNMLNVYNLDTPHYSLFTAYVGDANSIVIANVDEDPNLELVVNTGLVYDMVSWEKQWLSGNTFGQHLLTTADLNGDGIEEIVGYNNEIVVYSAVDKSQLTTLEGNDLCSITAGNIDDDANDELILGECQWGDIHAYNFKSDKSFENIWTANKVDHSLSSLQLGDSDNDGKPELLWGTGITHSGADMLVTADIDAGGVTVRSDQIAPQLDMFAPAGWAKTNETTESAIFFLPRTNSGYDGSRVAHMSKEGDLTLSDVISSNWSGHKASTTADFNNDGLTELLVPNNEIYTTGLGIMELATHTITYQLPVDSNEQLITVDAADVNGDNVKDALFGTSNSVKLVDTYNQSMVASYNVSSSLRDFTTHLNGSLSMVVASNNLSLLQLANGALSEKSTIEQICNQVEYFNYDSDAALEIVCLSNTDSYYSDVQSEIYVFEVNNEQLEQVHHKALAENVVHLAVSPTEDNNQGLILVTQAGYSYRNEDPYAHVVFTDSKGYKISRSPKLPGTSNQDGLKVRLDDNGKLNVLLTTSNGMYQIH</sequence>
<name>A0A166WWK7_9GAMM</name>
<reference evidence="1 2" key="1">
    <citation type="submission" date="2013-07" db="EMBL/GenBank/DDBJ databases">
        <title>Comparative Genomic and Metabolomic Analysis of Twelve Strains of Pseudoalteromonas luteoviolacea.</title>
        <authorList>
            <person name="Vynne N.G."/>
            <person name="Mansson M."/>
            <person name="Gram L."/>
        </authorList>
    </citation>
    <scope>NUCLEOTIDE SEQUENCE [LARGE SCALE GENOMIC DNA]</scope>
    <source>
        <strain evidence="1 2">DSM 6061</strain>
    </source>
</reference>
<keyword evidence="2" id="KW-1185">Reference proteome</keyword>
<dbReference type="InterPro" id="IPR028994">
    <property type="entry name" value="Integrin_alpha_N"/>
</dbReference>
<dbReference type="PATRIC" id="fig|1365250.3.peg.2467"/>
<dbReference type="RefSeq" id="WP_063365332.1">
    <property type="nucleotide sequence ID" value="NZ_AQHB01000046.1"/>
</dbReference>
<dbReference type="PANTHER" id="PTHR46580">
    <property type="entry name" value="SENSOR KINASE-RELATED"/>
    <property type="match status" value="1"/>
</dbReference>
<organism evidence="1 2">
    <name type="scientific">Pseudoalteromonas luteoviolacea DSM 6061</name>
    <dbReference type="NCBI Taxonomy" id="1365250"/>
    <lineage>
        <taxon>Bacteria</taxon>
        <taxon>Pseudomonadati</taxon>
        <taxon>Pseudomonadota</taxon>
        <taxon>Gammaproteobacteria</taxon>
        <taxon>Alteromonadales</taxon>
        <taxon>Pseudoalteromonadaceae</taxon>
        <taxon>Pseudoalteromonas</taxon>
    </lineage>
</organism>
<comment type="caution">
    <text evidence="1">The sequence shown here is derived from an EMBL/GenBank/DDBJ whole genome shotgun (WGS) entry which is preliminary data.</text>
</comment>
<dbReference type="SUPFAM" id="SSF69318">
    <property type="entry name" value="Integrin alpha N-terminal domain"/>
    <property type="match status" value="1"/>
</dbReference>
<dbReference type="EMBL" id="AUYB01000102">
    <property type="protein sequence ID" value="KZN38160.1"/>
    <property type="molecule type" value="Genomic_DNA"/>
</dbReference>
<dbReference type="AlphaFoldDB" id="A0A166WWK7"/>
<gene>
    <name evidence="1" type="ORF">N475_16145</name>
</gene>